<dbReference type="Gene3D" id="3.90.640.10">
    <property type="entry name" value="Actin, Chain A, domain 4"/>
    <property type="match status" value="1"/>
</dbReference>
<accession>A0A9D4HLE4</accession>
<name>A0A9D4HLE4_DREPO</name>
<dbReference type="SUPFAM" id="SSF53067">
    <property type="entry name" value="Actin-like ATPase domain"/>
    <property type="match status" value="1"/>
</dbReference>
<dbReference type="InterPro" id="IPR043129">
    <property type="entry name" value="ATPase_NBD"/>
</dbReference>
<dbReference type="AlphaFoldDB" id="A0A9D4HLE4"/>
<organism evidence="1 2">
    <name type="scientific">Dreissena polymorpha</name>
    <name type="common">Zebra mussel</name>
    <name type="synonym">Mytilus polymorpha</name>
    <dbReference type="NCBI Taxonomy" id="45954"/>
    <lineage>
        <taxon>Eukaryota</taxon>
        <taxon>Metazoa</taxon>
        <taxon>Spiralia</taxon>
        <taxon>Lophotrochozoa</taxon>
        <taxon>Mollusca</taxon>
        <taxon>Bivalvia</taxon>
        <taxon>Autobranchia</taxon>
        <taxon>Heteroconchia</taxon>
        <taxon>Euheterodonta</taxon>
        <taxon>Imparidentia</taxon>
        <taxon>Neoheterodontei</taxon>
        <taxon>Myida</taxon>
        <taxon>Dreissenoidea</taxon>
        <taxon>Dreissenidae</taxon>
        <taxon>Dreissena</taxon>
    </lineage>
</organism>
<dbReference type="Gene3D" id="3.30.420.40">
    <property type="match status" value="1"/>
</dbReference>
<dbReference type="EMBL" id="JAIWYP010000013">
    <property type="protein sequence ID" value="KAH3721894.1"/>
    <property type="molecule type" value="Genomic_DNA"/>
</dbReference>
<comment type="caution">
    <text evidence="1">The sequence shown here is derived from an EMBL/GenBank/DDBJ whole genome shotgun (WGS) entry which is preliminary data.</text>
</comment>
<gene>
    <name evidence="1" type="ORF">DPMN_064843</name>
</gene>
<reference evidence="1" key="1">
    <citation type="journal article" date="2019" name="bioRxiv">
        <title>The Genome of the Zebra Mussel, Dreissena polymorpha: A Resource for Invasive Species Research.</title>
        <authorList>
            <person name="McCartney M.A."/>
            <person name="Auch B."/>
            <person name="Kono T."/>
            <person name="Mallez S."/>
            <person name="Zhang Y."/>
            <person name="Obille A."/>
            <person name="Becker A."/>
            <person name="Abrahante J.E."/>
            <person name="Garbe J."/>
            <person name="Badalamenti J.P."/>
            <person name="Herman A."/>
            <person name="Mangelson H."/>
            <person name="Liachko I."/>
            <person name="Sullivan S."/>
            <person name="Sone E.D."/>
            <person name="Koren S."/>
            <person name="Silverstein K.A.T."/>
            <person name="Beckman K.B."/>
            <person name="Gohl D.M."/>
        </authorList>
    </citation>
    <scope>NUCLEOTIDE SEQUENCE</scope>
    <source>
        <strain evidence="1">Duluth1</strain>
        <tissue evidence="1">Whole animal</tissue>
    </source>
</reference>
<dbReference type="Proteomes" id="UP000828390">
    <property type="component" value="Unassembled WGS sequence"/>
</dbReference>
<proteinExistence type="predicted"/>
<dbReference type="PANTHER" id="PTHR14187">
    <property type="entry name" value="ALPHA KINASE/ELONGATION FACTOR 2 KINASE"/>
    <property type="match status" value="1"/>
</dbReference>
<evidence type="ECO:0000313" key="1">
    <source>
        <dbReference type="EMBL" id="KAH3721894.1"/>
    </source>
</evidence>
<protein>
    <recommendedName>
        <fullName evidence="3">Heat shock protein 70</fullName>
    </recommendedName>
</protein>
<dbReference type="PANTHER" id="PTHR14187:SF5">
    <property type="entry name" value="HEAT SHOCK 70 KDA PROTEIN 12A"/>
    <property type="match status" value="1"/>
</dbReference>
<reference evidence="1" key="2">
    <citation type="submission" date="2020-11" db="EMBL/GenBank/DDBJ databases">
        <authorList>
            <person name="McCartney M.A."/>
            <person name="Auch B."/>
            <person name="Kono T."/>
            <person name="Mallez S."/>
            <person name="Becker A."/>
            <person name="Gohl D.M."/>
            <person name="Silverstein K.A.T."/>
            <person name="Koren S."/>
            <person name="Bechman K.B."/>
            <person name="Herman A."/>
            <person name="Abrahante J.E."/>
            <person name="Garbe J."/>
        </authorList>
    </citation>
    <scope>NUCLEOTIDE SEQUENCE</scope>
    <source>
        <strain evidence="1">Duluth1</strain>
        <tissue evidence="1">Whole animal</tissue>
    </source>
</reference>
<keyword evidence="2" id="KW-1185">Reference proteome</keyword>
<evidence type="ECO:0008006" key="3">
    <source>
        <dbReference type="Google" id="ProtNLM"/>
    </source>
</evidence>
<sequence length="325" mass="37082">MQIDRAFMQFLEEVFGQDMMSRFYKDTESLESLRRNFEKKKREFNINDDMWIGFKLTSELTEQSIPFERMEKSPFKDKIKISKGKISIHPDLMKSFFQEALDGIIKFINKLRNDNDLGTINTVLLVGGLSESKYIQHVIENSIKGIRVIVPNDPSLAVLKGALLFGKDPKAITMRISRFSYGFSVARPFEENNDPHNLKCINNGRILCTDVFQKLITIGESIEKGSPRASIVAREISLDNLFAMLLSRGMPLECEIYKSELKDPKYTTVDHGSECIGKIIMMPPDDGWPLVSLLIRGLVVGESELRAFAFNLDSKEMYTARLDCL</sequence>
<evidence type="ECO:0000313" key="2">
    <source>
        <dbReference type="Proteomes" id="UP000828390"/>
    </source>
</evidence>